<organism evidence="7 8">
    <name type="scientific">Thalassorhabdomicrobium marinisediminis</name>
    <dbReference type="NCBI Taxonomy" id="2170577"/>
    <lineage>
        <taxon>Bacteria</taxon>
        <taxon>Pseudomonadati</taxon>
        <taxon>Pseudomonadota</taxon>
        <taxon>Alphaproteobacteria</taxon>
        <taxon>Rhodobacterales</taxon>
        <taxon>Paracoccaceae</taxon>
        <taxon>Thalassorhabdomicrobium</taxon>
    </lineage>
</organism>
<dbReference type="EMBL" id="QCYG01000007">
    <property type="protein sequence ID" value="PVA06024.1"/>
    <property type="molecule type" value="Genomic_DNA"/>
</dbReference>
<keyword evidence="3" id="KW-0472">Membrane</keyword>
<evidence type="ECO:0000256" key="3">
    <source>
        <dbReference type="ARBA" id="ARBA00023136"/>
    </source>
</evidence>
<comment type="caution">
    <text evidence="7">The sequence shown here is derived from an EMBL/GenBank/DDBJ whole genome shotgun (WGS) entry which is preliminary data.</text>
</comment>
<evidence type="ECO:0000259" key="6">
    <source>
        <dbReference type="Pfam" id="PF13505"/>
    </source>
</evidence>
<sequence>MTRTFITSCAAAALAVAAAPAFAGNLAEPVVVQAPAPVMAAPVVMGSDWTGAYVGGSLGYADIEDDGALFDDDANGMTYGVHAGYDYDFGTFVLGGEIEIAGADIEDGVSGAEVDSIARLKARAGYDAGQFMPYLTAGVAQLNLDSGDDTGAVYGVGLDYKVTDSIRVGGEVLKHDFEDFNDTGNDIDATTASLRVSYEF</sequence>
<comment type="subcellular location">
    <subcellularLocation>
        <location evidence="1">Membrane</location>
    </subcellularLocation>
</comment>
<dbReference type="RefSeq" id="WP_108641392.1">
    <property type="nucleotide sequence ID" value="NZ_QCYG01000007.1"/>
</dbReference>
<dbReference type="Proteomes" id="UP000244817">
    <property type="component" value="Unassembled WGS sequence"/>
</dbReference>
<name>A0A2T7FV29_9RHOB</name>
<dbReference type="GO" id="GO:0016020">
    <property type="term" value="C:membrane"/>
    <property type="evidence" value="ECO:0007669"/>
    <property type="project" value="UniProtKB-SubCell"/>
</dbReference>
<proteinExistence type="inferred from homology"/>
<comment type="similarity">
    <text evidence="4">Belongs to the Omp25/RopB family.</text>
</comment>
<dbReference type="InterPro" id="IPR051692">
    <property type="entry name" value="OMP-like"/>
</dbReference>
<evidence type="ECO:0000256" key="1">
    <source>
        <dbReference type="ARBA" id="ARBA00004370"/>
    </source>
</evidence>
<dbReference type="OrthoDB" id="268975at2"/>
<keyword evidence="2 5" id="KW-0732">Signal</keyword>
<dbReference type="Gene3D" id="2.40.160.20">
    <property type="match status" value="1"/>
</dbReference>
<dbReference type="SUPFAM" id="SSF56925">
    <property type="entry name" value="OMPA-like"/>
    <property type="match status" value="1"/>
</dbReference>
<dbReference type="Pfam" id="PF13505">
    <property type="entry name" value="OMP_b-brl"/>
    <property type="match status" value="1"/>
</dbReference>
<dbReference type="PANTHER" id="PTHR34001">
    <property type="entry name" value="BLL7405 PROTEIN"/>
    <property type="match status" value="1"/>
</dbReference>
<evidence type="ECO:0000313" key="7">
    <source>
        <dbReference type="EMBL" id="PVA06024.1"/>
    </source>
</evidence>
<evidence type="ECO:0000256" key="5">
    <source>
        <dbReference type="SAM" id="SignalP"/>
    </source>
</evidence>
<keyword evidence="8" id="KW-1185">Reference proteome</keyword>
<dbReference type="PANTHER" id="PTHR34001:SF3">
    <property type="entry name" value="BLL7405 PROTEIN"/>
    <property type="match status" value="1"/>
</dbReference>
<evidence type="ECO:0000313" key="8">
    <source>
        <dbReference type="Proteomes" id="UP000244817"/>
    </source>
</evidence>
<feature type="chain" id="PRO_5015656401" evidence="5">
    <location>
        <begin position="24"/>
        <end position="200"/>
    </location>
</feature>
<feature type="domain" description="Outer membrane protein beta-barrel" evidence="6">
    <location>
        <begin position="10"/>
        <end position="200"/>
    </location>
</feature>
<feature type="signal peptide" evidence="5">
    <location>
        <begin position="1"/>
        <end position="23"/>
    </location>
</feature>
<dbReference type="AlphaFoldDB" id="A0A2T7FV29"/>
<evidence type="ECO:0000256" key="4">
    <source>
        <dbReference type="ARBA" id="ARBA00038306"/>
    </source>
</evidence>
<accession>A0A2T7FV29</accession>
<gene>
    <name evidence="7" type="ORF">DC363_11950</name>
</gene>
<dbReference type="InterPro" id="IPR011250">
    <property type="entry name" value="OMP/PagP_B-barrel"/>
</dbReference>
<protein>
    <submittedName>
        <fullName evidence="7">Porin family protein</fullName>
    </submittedName>
</protein>
<reference evidence="7 8" key="1">
    <citation type="submission" date="2018-04" db="EMBL/GenBank/DDBJ databases">
        <title>Pelagivirga bohaiensis gen. nov., sp. nov., a bacterium isolated from the Bohai Sea.</title>
        <authorList>
            <person name="Ji X."/>
        </authorList>
    </citation>
    <scope>NUCLEOTIDE SEQUENCE [LARGE SCALE GENOMIC DNA]</scope>
    <source>
        <strain evidence="7 8">BH-SD16</strain>
    </source>
</reference>
<dbReference type="InterPro" id="IPR027385">
    <property type="entry name" value="Beta-barrel_OMP"/>
</dbReference>
<evidence type="ECO:0000256" key="2">
    <source>
        <dbReference type="ARBA" id="ARBA00022729"/>
    </source>
</evidence>